<keyword evidence="6" id="KW-1185">Reference proteome</keyword>
<keyword evidence="2" id="KW-0808">Transferase</keyword>
<protein>
    <submittedName>
        <fullName evidence="5">2-dehydro-3-deoxygluconokinase</fullName>
    </submittedName>
</protein>
<dbReference type="SUPFAM" id="SSF53613">
    <property type="entry name" value="Ribokinase-like"/>
    <property type="match status" value="1"/>
</dbReference>
<evidence type="ECO:0000259" key="4">
    <source>
        <dbReference type="Pfam" id="PF00294"/>
    </source>
</evidence>
<evidence type="ECO:0000256" key="1">
    <source>
        <dbReference type="ARBA" id="ARBA00010688"/>
    </source>
</evidence>
<sequence length="339" mass="37057">MAAKRIAAFGEVMMRLQTPGFQLLSQADSLSYSFSGTGVNVMSALSRFGYSASLLTRLPDNPLGEAAIGSLRRLGVATELIERGGRYIGMYFLENGFGSRPSRVTYTNRQESSFNTAPADIYDYNRISAELDVLHLCGIALAMNDGVRLHMRKLAEAVKKRGGVVVFDCNYRPALWGDDGYGAAKPHYERMLQLADIVMMNERDAIHILGMQAAAAEREEQLVELIPVAADRYGISVIAGTHRTVNADNTHSLRGFLYKEQTFSFSPERSFMVYDRIGAGDAYTSGIIHGELQGFAPEKTVSFAAAAALLAHTTAGDTPMSSERDVMRAMAEKAADVER</sequence>
<dbReference type="Proteomes" id="UP001285921">
    <property type="component" value="Unassembled WGS sequence"/>
</dbReference>
<dbReference type="InterPro" id="IPR011611">
    <property type="entry name" value="PfkB_dom"/>
</dbReference>
<evidence type="ECO:0000313" key="5">
    <source>
        <dbReference type="EMBL" id="GMK45926.1"/>
    </source>
</evidence>
<keyword evidence="3" id="KW-0418">Kinase</keyword>
<dbReference type="Pfam" id="PF00294">
    <property type="entry name" value="PfkB"/>
    <property type="match status" value="1"/>
</dbReference>
<accession>A0ABQ6NLG2</accession>
<dbReference type="PANTHER" id="PTHR43320:SF2">
    <property type="entry name" value="2-DEHYDRO-3-DEOXYGLUCONOKINASE_2-DEHYDRO-3-DEOXYGALACTONOKINASE"/>
    <property type="match status" value="1"/>
</dbReference>
<comment type="similarity">
    <text evidence="1">Belongs to the carbohydrate kinase PfkB family.</text>
</comment>
<feature type="domain" description="Carbohydrate kinase PfkB" evidence="4">
    <location>
        <begin position="4"/>
        <end position="319"/>
    </location>
</feature>
<dbReference type="EMBL" id="BTCL01000009">
    <property type="protein sequence ID" value="GMK45926.1"/>
    <property type="molecule type" value="Genomic_DNA"/>
</dbReference>
<evidence type="ECO:0000256" key="3">
    <source>
        <dbReference type="ARBA" id="ARBA00022777"/>
    </source>
</evidence>
<gene>
    <name evidence="5" type="primary">kdgK_1</name>
    <name evidence="5" type="ORF">PghCCS26_30540</name>
</gene>
<proteinExistence type="inferred from homology"/>
<dbReference type="PANTHER" id="PTHR43320">
    <property type="entry name" value="SUGAR KINASE"/>
    <property type="match status" value="1"/>
</dbReference>
<evidence type="ECO:0000256" key="2">
    <source>
        <dbReference type="ARBA" id="ARBA00022679"/>
    </source>
</evidence>
<reference evidence="5 6" key="1">
    <citation type="submission" date="2023-05" db="EMBL/GenBank/DDBJ databases">
        <title>Draft genome of Paenibacillus sp. CCS26.</title>
        <authorList>
            <person name="Akita H."/>
            <person name="Shinto Y."/>
            <person name="Kimura Z."/>
        </authorList>
    </citation>
    <scope>NUCLEOTIDE SEQUENCE [LARGE SCALE GENOMIC DNA]</scope>
    <source>
        <strain evidence="5 6">CCS26</strain>
    </source>
</reference>
<dbReference type="Gene3D" id="3.40.1190.20">
    <property type="match status" value="1"/>
</dbReference>
<dbReference type="CDD" id="cd01166">
    <property type="entry name" value="KdgK"/>
    <property type="match status" value="1"/>
</dbReference>
<name>A0ABQ6NLG2_9BACL</name>
<evidence type="ECO:0000313" key="6">
    <source>
        <dbReference type="Proteomes" id="UP001285921"/>
    </source>
</evidence>
<dbReference type="InterPro" id="IPR029056">
    <property type="entry name" value="Ribokinase-like"/>
</dbReference>
<dbReference type="InterPro" id="IPR052700">
    <property type="entry name" value="Carb_kinase_PfkB-like"/>
</dbReference>
<dbReference type="RefSeq" id="WP_317980458.1">
    <property type="nucleotide sequence ID" value="NZ_BTCL01000009.1"/>
</dbReference>
<comment type="caution">
    <text evidence="5">The sequence shown here is derived from an EMBL/GenBank/DDBJ whole genome shotgun (WGS) entry which is preliminary data.</text>
</comment>
<organism evidence="5 6">
    <name type="scientific">Paenibacillus glycanilyticus</name>
    <dbReference type="NCBI Taxonomy" id="126569"/>
    <lineage>
        <taxon>Bacteria</taxon>
        <taxon>Bacillati</taxon>
        <taxon>Bacillota</taxon>
        <taxon>Bacilli</taxon>
        <taxon>Bacillales</taxon>
        <taxon>Paenibacillaceae</taxon>
        <taxon>Paenibacillus</taxon>
    </lineage>
</organism>